<evidence type="ECO:0000256" key="10">
    <source>
        <dbReference type="ARBA" id="ARBA00022847"/>
    </source>
</evidence>
<dbReference type="InterPro" id="IPR004481">
    <property type="entry name" value="K/Na/Ca-exchanger"/>
</dbReference>
<evidence type="ECO:0000256" key="14">
    <source>
        <dbReference type="ARBA" id="ARBA00023065"/>
    </source>
</evidence>
<dbReference type="InterPro" id="IPR004836">
    <property type="entry name" value="Na_Ca_Ex"/>
</dbReference>
<evidence type="ECO:0000256" key="9">
    <source>
        <dbReference type="ARBA" id="ARBA00022837"/>
    </source>
</evidence>
<sequence length="599" mass="65523">MPNQRTQRKRLLPKALTFAALVGVAFLCKFGNDSLTTSVSARIEAPFAETPAHTTRALLSGDDSEEGGHPCPATYDWEDKGGFIVFLIIVLYLFLGLAIICDDYFVSSLELISEALSLSDDVAGATFMAAGSSAPELFSSLTSLINTESSDSIGIATIVGSAVFNVLVIIGVTGIFAGKPLPLDWKPLVRDGLFYFACIVMLYVVFLDKKIKWHEGAYLVGGYFIYVGFMTVNSKVFEKMDQWAGTGPKEEPTDKEMHAMHDNALYNKNAEMEDKFGRTVRVNVLVHGFIRRAKARAKVGSSDYPQIRGISYSVANPFLNQSQDVEQNNQQLVPYPTKDIVAVGENGEMKNSAIVKSEQGYAASLVLGSEHLMSNPAQRQIQVQEKPPPTPEEDEENEEEGAENPFEYPADGSALDKFTWAAAYPFYFMFSITIPDSKQEKWKAWYPLTFVMSILWIGVLTYFMVDFTNRIGCVLGVPPVIMGVTVLAAGTSIPDALGSIAVAKEGHGDMAVSNAIGSNVFDILVGMGVPWLLVCLIEGKEIEPGVDELLVYIGILLGVLVLYFSAIVFNGMQLTPNVGKCLVCFYVVFVIYSIVSIFI</sequence>
<keyword evidence="13" id="KW-0915">Sodium</keyword>
<keyword evidence="15 18" id="KW-0472">Membrane</keyword>
<evidence type="ECO:0000256" key="13">
    <source>
        <dbReference type="ARBA" id="ARBA00023053"/>
    </source>
</evidence>
<dbReference type="Gene3D" id="1.20.1420.30">
    <property type="entry name" value="NCX, central ion-binding region"/>
    <property type="match status" value="2"/>
</dbReference>
<protein>
    <recommendedName>
        <fullName evidence="19">Sodium/calcium exchanger membrane region domain-containing protein</fullName>
    </recommendedName>
</protein>
<evidence type="ECO:0000256" key="16">
    <source>
        <dbReference type="ARBA" id="ARBA00023201"/>
    </source>
</evidence>
<reference evidence="20 21" key="1">
    <citation type="journal article" date="2015" name="Genome Biol. Evol.">
        <title>Comparative Genomics of a Bacterivorous Green Alga Reveals Evolutionary Causalities and Consequences of Phago-Mixotrophic Mode of Nutrition.</title>
        <authorList>
            <person name="Burns J.A."/>
            <person name="Paasch A."/>
            <person name="Narechania A."/>
            <person name="Kim E."/>
        </authorList>
    </citation>
    <scope>NUCLEOTIDE SEQUENCE [LARGE SCALE GENOMIC DNA]</scope>
    <source>
        <strain evidence="20 21">PLY_AMNH</strain>
    </source>
</reference>
<dbReference type="AlphaFoldDB" id="A0AAE0H247"/>
<dbReference type="GO" id="GO:0015293">
    <property type="term" value="F:symporter activity"/>
    <property type="evidence" value="ECO:0007669"/>
    <property type="project" value="UniProtKB-KW"/>
</dbReference>
<keyword evidence="11" id="KW-0630">Potassium</keyword>
<proteinExistence type="inferred from homology"/>
<gene>
    <name evidence="20" type="ORF">CYMTET_4901</name>
</gene>
<keyword evidence="9" id="KW-0106">Calcium</keyword>
<evidence type="ECO:0000256" key="6">
    <source>
        <dbReference type="ARBA" id="ARBA00022568"/>
    </source>
</evidence>
<dbReference type="PANTHER" id="PTHR10846">
    <property type="entry name" value="SODIUM/POTASSIUM/CALCIUM EXCHANGER"/>
    <property type="match status" value="1"/>
</dbReference>
<dbReference type="InterPro" id="IPR004837">
    <property type="entry name" value="NaCa_Exmemb"/>
</dbReference>
<feature type="transmembrane region" description="Helical" evidence="18">
    <location>
        <begin position="153"/>
        <end position="176"/>
    </location>
</feature>
<evidence type="ECO:0000256" key="11">
    <source>
        <dbReference type="ARBA" id="ARBA00022958"/>
    </source>
</evidence>
<feature type="transmembrane region" description="Helical" evidence="18">
    <location>
        <begin position="480"/>
        <end position="503"/>
    </location>
</feature>
<feature type="domain" description="Sodium/calcium exchanger membrane region" evidence="19">
    <location>
        <begin position="87"/>
        <end position="231"/>
    </location>
</feature>
<organism evidence="20 21">
    <name type="scientific">Cymbomonas tetramitiformis</name>
    <dbReference type="NCBI Taxonomy" id="36881"/>
    <lineage>
        <taxon>Eukaryota</taxon>
        <taxon>Viridiplantae</taxon>
        <taxon>Chlorophyta</taxon>
        <taxon>Pyramimonadophyceae</taxon>
        <taxon>Pyramimonadales</taxon>
        <taxon>Pyramimonadaceae</taxon>
        <taxon>Cymbomonas</taxon>
    </lineage>
</organism>
<accession>A0AAE0H247</accession>
<evidence type="ECO:0000256" key="17">
    <source>
        <dbReference type="SAM" id="MobiDB-lite"/>
    </source>
</evidence>
<feature type="transmembrane region" description="Helical" evidence="18">
    <location>
        <begin position="515"/>
        <end position="537"/>
    </location>
</feature>
<keyword evidence="16" id="KW-0739">Sodium transport</keyword>
<keyword evidence="8" id="KW-0732">Signal</keyword>
<dbReference type="FunFam" id="1.20.1420.30:FF:000009">
    <property type="entry name" value="sodium/potassium/calcium exchanger 5 isoform X2"/>
    <property type="match status" value="1"/>
</dbReference>
<evidence type="ECO:0000256" key="1">
    <source>
        <dbReference type="ARBA" id="ARBA00004141"/>
    </source>
</evidence>
<feature type="compositionally biased region" description="Acidic residues" evidence="17">
    <location>
        <begin position="391"/>
        <end position="402"/>
    </location>
</feature>
<dbReference type="Pfam" id="PF01699">
    <property type="entry name" value="Na_Ca_ex"/>
    <property type="match status" value="2"/>
</dbReference>
<feature type="region of interest" description="Disordered" evidence="17">
    <location>
        <begin position="377"/>
        <end position="408"/>
    </location>
</feature>
<feature type="transmembrane region" description="Helical" evidence="18">
    <location>
        <begin position="82"/>
        <end position="101"/>
    </location>
</feature>
<dbReference type="PRINTS" id="PR01259">
    <property type="entry name" value="NACAEXCHNGR"/>
</dbReference>
<dbReference type="EMBL" id="LGRX02000788">
    <property type="protein sequence ID" value="KAK3287601.1"/>
    <property type="molecule type" value="Genomic_DNA"/>
</dbReference>
<evidence type="ECO:0000256" key="4">
    <source>
        <dbReference type="ARBA" id="ARBA00022449"/>
    </source>
</evidence>
<feature type="transmembrane region" description="Helical" evidence="18">
    <location>
        <begin position="444"/>
        <end position="465"/>
    </location>
</feature>
<feature type="transmembrane region" description="Helical" evidence="18">
    <location>
        <begin position="188"/>
        <end position="207"/>
    </location>
</feature>
<dbReference type="GO" id="GO:0005886">
    <property type="term" value="C:plasma membrane"/>
    <property type="evidence" value="ECO:0007669"/>
    <property type="project" value="TreeGrafter"/>
</dbReference>
<evidence type="ECO:0000256" key="15">
    <source>
        <dbReference type="ARBA" id="ARBA00023136"/>
    </source>
</evidence>
<comment type="similarity">
    <text evidence="2">Belongs to the Ca(2+):cation antiporter (CaCA) (TC 2.A.19) family. SLC24A subfamily.</text>
</comment>
<feature type="transmembrane region" description="Helical" evidence="18">
    <location>
        <begin position="581"/>
        <end position="598"/>
    </location>
</feature>
<evidence type="ECO:0000259" key="19">
    <source>
        <dbReference type="Pfam" id="PF01699"/>
    </source>
</evidence>
<feature type="transmembrane region" description="Helical" evidence="18">
    <location>
        <begin position="213"/>
        <end position="232"/>
    </location>
</feature>
<evidence type="ECO:0000256" key="5">
    <source>
        <dbReference type="ARBA" id="ARBA00022538"/>
    </source>
</evidence>
<evidence type="ECO:0000256" key="12">
    <source>
        <dbReference type="ARBA" id="ARBA00022989"/>
    </source>
</evidence>
<evidence type="ECO:0000256" key="2">
    <source>
        <dbReference type="ARBA" id="ARBA00005364"/>
    </source>
</evidence>
<keyword evidence="4" id="KW-0050">Antiport</keyword>
<evidence type="ECO:0000313" key="21">
    <source>
        <dbReference type="Proteomes" id="UP001190700"/>
    </source>
</evidence>
<feature type="transmembrane region" description="Helical" evidence="18">
    <location>
        <begin position="549"/>
        <end position="569"/>
    </location>
</feature>
<comment type="caution">
    <text evidence="20">The sequence shown here is derived from an EMBL/GenBank/DDBJ whole genome shotgun (WGS) entry which is preliminary data.</text>
</comment>
<keyword evidence="5" id="KW-0633">Potassium transport</keyword>
<keyword evidence="14" id="KW-0406">Ion transport</keyword>
<dbReference type="GO" id="GO:0006874">
    <property type="term" value="P:intracellular calcium ion homeostasis"/>
    <property type="evidence" value="ECO:0007669"/>
    <property type="project" value="TreeGrafter"/>
</dbReference>
<keyword evidence="6" id="KW-0109">Calcium transport</keyword>
<name>A0AAE0H247_9CHLO</name>
<evidence type="ECO:0000256" key="7">
    <source>
        <dbReference type="ARBA" id="ARBA00022692"/>
    </source>
</evidence>
<dbReference type="NCBIfam" id="TIGR00367">
    <property type="entry name" value="calcium/sodium antiporter"/>
    <property type="match status" value="1"/>
</dbReference>
<feature type="domain" description="Sodium/calcium exchanger membrane region" evidence="19">
    <location>
        <begin position="446"/>
        <end position="594"/>
    </location>
</feature>
<keyword evidence="10" id="KW-0769">Symport</keyword>
<evidence type="ECO:0000256" key="8">
    <source>
        <dbReference type="ARBA" id="ARBA00022729"/>
    </source>
</evidence>
<dbReference type="InterPro" id="IPR044880">
    <property type="entry name" value="NCX_ion-bd_dom_sf"/>
</dbReference>
<evidence type="ECO:0000256" key="3">
    <source>
        <dbReference type="ARBA" id="ARBA00022448"/>
    </source>
</evidence>
<keyword evidence="3" id="KW-0813">Transport</keyword>
<dbReference type="Proteomes" id="UP001190700">
    <property type="component" value="Unassembled WGS sequence"/>
</dbReference>
<keyword evidence="21" id="KW-1185">Reference proteome</keyword>
<comment type="subcellular location">
    <subcellularLocation>
        <location evidence="1">Membrane</location>
        <topology evidence="1">Multi-pass membrane protein</topology>
    </subcellularLocation>
</comment>
<dbReference type="PANTHER" id="PTHR10846:SF8">
    <property type="entry name" value="INNER MEMBRANE PROTEIN YRBG"/>
    <property type="match status" value="1"/>
</dbReference>
<keyword evidence="12 18" id="KW-1133">Transmembrane helix</keyword>
<dbReference type="GO" id="GO:0005262">
    <property type="term" value="F:calcium channel activity"/>
    <property type="evidence" value="ECO:0007669"/>
    <property type="project" value="TreeGrafter"/>
</dbReference>
<evidence type="ECO:0000313" key="20">
    <source>
        <dbReference type="EMBL" id="KAK3287601.1"/>
    </source>
</evidence>
<evidence type="ECO:0000256" key="18">
    <source>
        <dbReference type="SAM" id="Phobius"/>
    </source>
</evidence>
<keyword evidence="7 18" id="KW-0812">Transmembrane</keyword>
<dbReference type="GO" id="GO:0008273">
    <property type="term" value="F:calcium, potassium:sodium antiporter activity"/>
    <property type="evidence" value="ECO:0007669"/>
    <property type="project" value="TreeGrafter"/>
</dbReference>